<dbReference type="AlphaFoldDB" id="A0ABD3T288"/>
<dbReference type="PANTHER" id="PTHR31623">
    <property type="entry name" value="F21J9.9"/>
    <property type="match status" value="1"/>
</dbReference>
<dbReference type="Gene3D" id="3.30.559.10">
    <property type="entry name" value="Chloramphenicol acetyltransferase-like domain"/>
    <property type="match status" value="2"/>
</dbReference>
<accession>A0ABD3T288</accession>
<dbReference type="GO" id="GO:0016746">
    <property type="term" value="F:acyltransferase activity"/>
    <property type="evidence" value="ECO:0007669"/>
    <property type="project" value="UniProtKB-KW"/>
</dbReference>
<evidence type="ECO:0000256" key="3">
    <source>
        <dbReference type="ARBA" id="ARBA00023315"/>
    </source>
</evidence>
<protein>
    <submittedName>
        <fullName evidence="4">Uncharacterized protein</fullName>
    </submittedName>
</protein>
<evidence type="ECO:0000313" key="5">
    <source>
        <dbReference type="Proteomes" id="UP001634393"/>
    </source>
</evidence>
<dbReference type="Pfam" id="PF02458">
    <property type="entry name" value="Transferase"/>
    <property type="match status" value="2"/>
</dbReference>
<evidence type="ECO:0000256" key="2">
    <source>
        <dbReference type="ARBA" id="ARBA00022679"/>
    </source>
</evidence>
<evidence type="ECO:0000313" key="4">
    <source>
        <dbReference type="EMBL" id="KAL3831036.1"/>
    </source>
</evidence>
<keyword evidence="3" id="KW-0012">Acyltransferase</keyword>
<dbReference type="EMBL" id="JBJXBP010000005">
    <property type="protein sequence ID" value="KAL3831036.1"/>
    <property type="molecule type" value="Genomic_DNA"/>
</dbReference>
<keyword evidence="5" id="KW-1185">Reference proteome</keyword>
<evidence type="ECO:0000256" key="1">
    <source>
        <dbReference type="ARBA" id="ARBA00009861"/>
    </source>
</evidence>
<reference evidence="4 5" key="1">
    <citation type="submission" date="2024-12" db="EMBL/GenBank/DDBJ databases">
        <title>The unique morphological basis and parallel evolutionary history of personate flowers in Penstemon.</title>
        <authorList>
            <person name="Depatie T.H."/>
            <person name="Wessinger C.A."/>
        </authorList>
    </citation>
    <scope>NUCLEOTIDE SEQUENCE [LARGE SCALE GENOMIC DNA]</scope>
    <source>
        <strain evidence="4">WTNN_2</strain>
        <tissue evidence="4">Leaf</tissue>
    </source>
</reference>
<dbReference type="Proteomes" id="UP001634393">
    <property type="component" value="Unassembled WGS sequence"/>
</dbReference>
<proteinExistence type="inferred from homology"/>
<organism evidence="4 5">
    <name type="scientific">Penstemon smallii</name>
    <dbReference type="NCBI Taxonomy" id="265156"/>
    <lineage>
        <taxon>Eukaryota</taxon>
        <taxon>Viridiplantae</taxon>
        <taxon>Streptophyta</taxon>
        <taxon>Embryophyta</taxon>
        <taxon>Tracheophyta</taxon>
        <taxon>Spermatophyta</taxon>
        <taxon>Magnoliopsida</taxon>
        <taxon>eudicotyledons</taxon>
        <taxon>Gunneridae</taxon>
        <taxon>Pentapetalae</taxon>
        <taxon>asterids</taxon>
        <taxon>lamiids</taxon>
        <taxon>Lamiales</taxon>
        <taxon>Plantaginaceae</taxon>
        <taxon>Cheloneae</taxon>
        <taxon>Penstemon</taxon>
    </lineage>
</organism>
<sequence>MSFPNVELISTETIKPSSPTPNHLRNFKLSLIDQITPPVFIPLTFFYQHDQLNHDNNQVKISHSLKHSLSNILTMFYPLAGKLNQEKSSIDCNDAGAKYIEAQVNARLSEIIKDPKMEQLKLFIPVQPLDQTQKSILSVKISFFTCGGIAIGICLSHKVADGTSLVVSKVTQNTGITKEKIKTKRFVFDKEKLENIKQVVVSEELKSPTRVETVSAFILHNVFKKTKFAAVHAVNLRQRSIPPLPDHVFGNSWSYAIALLSEQDDKSISGCAKKLRAAIRIIDSEFIKEVKNGAYMSRYSETTDLYSSGEIEFCIFSSWCRFPVYEVNFGWGKPVWACPTTLPFKNLVVLMSTPCGEGIEAWVNLVEEDMKLFDDKHHLMFL</sequence>
<dbReference type="InterPro" id="IPR023213">
    <property type="entry name" value="CAT-like_dom_sf"/>
</dbReference>
<comment type="similarity">
    <text evidence="1">Belongs to the plant acyltransferase family.</text>
</comment>
<name>A0ABD3T288_9LAMI</name>
<dbReference type="PANTHER" id="PTHR31623:SF110">
    <property type="entry name" value="VINORINE SYNTHASE-LIKE"/>
    <property type="match status" value="1"/>
</dbReference>
<comment type="caution">
    <text evidence="4">The sequence shown here is derived from an EMBL/GenBank/DDBJ whole genome shotgun (WGS) entry which is preliminary data.</text>
</comment>
<gene>
    <name evidence="4" type="ORF">ACJIZ3_019838</name>
</gene>
<keyword evidence="2" id="KW-0808">Transferase</keyword>